<evidence type="ECO:0000256" key="1">
    <source>
        <dbReference type="SAM" id="MobiDB-lite"/>
    </source>
</evidence>
<reference evidence="2" key="1">
    <citation type="submission" date="2022-06" db="EMBL/GenBank/DDBJ databases">
        <authorList>
            <consortium name="SYNGENTA / RWTH Aachen University"/>
        </authorList>
    </citation>
    <scope>NUCLEOTIDE SEQUENCE</scope>
</reference>
<dbReference type="EMBL" id="CALTRL010000201">
    <property type="protein sequence ID" value="CAH7667068.1"/>
    <property type="molecule type" value="Genomic_DNA"/>
</dbReference>
<dbReference type="Proteomes" id="UP001153365">
    <property type="component" value="Unassembled WGS sequence"/>
</dbReference>
<feature type="compositionally biased region" description="Polar residues" evidence="1">
    <location>
        <begin position="267"/>
        <end position="299"/>
    </location>
</feature>
<evidence type="ECO:0000313" key="2">
    <source>
        <dbReference type="EMBL" id="CAH7667068.1"/>
    </source>
</evidence>
<feature type="compositionally biased region" description="Low complexity" evidence="1">
    <location>
        <begin position="73"/>
        <end position="89"/>
    </location>
</feature>
<keyword evidence="3" id="KW-1185">Reference proteome</keyword>
<feature type="compositionally biased region" description="Basic and acidic residues" evidence="1">
    <location>
        <begin position="305"/>
        <end position="318"/>
    </location>
</feature>
<proteinExistence type="predicted"/>
<accession>A0AAV0AIX2</accession>
<organism evidence="2 3">
    <name type="scientific">Phakopsora pachyrhizi</name>
    <name type="common">Asian soybean rust disease fungus</name>
    <dbReference type="NCBI Taxonomy" id="170000"/>
    <lineage>
        <taxon>Eukaryota</taxon>
        <taxon>Fungi</taxon>
        <taxon>Dikarya</taxon>
        <taxon>Basidiomycota</taxon>
        <taxon>Pucciniomycotina</taxon>
        <taxon>Pucciniomycetes</taxon>
        <taxon>Pucciniales</taxon>
        <taxon>Phakopsoraceae</taxon>
        <taxon>Phakopsora</taxon>
    </lineage>
</organism>
<feature type="region of interest" description="Disordered" evidence="1">
    <location>
        <begin position="1"/>
        <end position="45"/>
    </location>
</feature>
<comment type="caution">
    <text evidence="2">The sequence shown here is derived from an EMBL/GenBank/DDBJ whole genome shotgun (WGS) entry which is preliminary data.</text>
</comment>
<feature type="region of interest" description="Disordered" evidence="1">
    <location>
        <begin position="71"/>
        <end position="145"/>
    </location>
</feature>
<sequence length="318" mass="35561">MTRKQPPSKRVKLNTEYEQDSPDQPEASNNPTPSTSNIRTIRTRFSTRIRSLTIAGRARILQTLRRSARIRNRSSGINNSNSTNESNTAADMEKTSPVQTVQEVEESTKISNGKGKRKAEEIEEDEPVSKSSKSSSLDEEEYEKFLRSQLANPQTIQEHLEAEESLWSRPGYERAAISASSSRCSLMFGGSQETLLTRPSTAASAGRASTVVMEGNLPSQYAAEINQRMNEVEEIMRNLDSEQIGQENSTLEETDEMRIRVLGHSSEPLSPNSSLRSVASQTQYLLDDQASVSEQSQSPEDPDSILERDPEFYNIHQE</sequence>
<feature type="region of interest" description="Disordered" evidence="1">
    <location>
        <begin position="262"/>
        <end position="318"/>
    </location>
</feature>
<feature type="compositionally biased region" description="Basic residues" evidence="1">
    <location>
        <begin position="1"/>
        <end position="12"/>
    </location>
</feature>
<dbReference type="AlphaFoldDB" id="A0AAV0AIX2"/>
<name>A0AAV0AIX2_PHAPC</name>
<gene>
    <name evidence="2" type="ORF">PPACK8108_LOCUS1444</name>
</gene>
<evidence type="ECO:0000313" key="3">
    <source>
        <dbReference type="Proteomes" id="UP001153365"/>
    </source>
</evidence>
<protein>
    <submittedName>
        <fullName evidence="2">Uncharacterized protein</fullName>
    </submittedName>
</protein>